<proteinExistence type="predicted"/>
<gene>
    <name evidence="1" type="ORF">PsorP6_017403</name>
</gene>
<dbReference type="EMBL" id="CM047590">
    <property type="protein sequence ID" value="KAI9919523.1"/>
    <property type="molecule type" value="Genomic_DNA"/>
</dbReference>
<reference evidence="1 2" key="1">
    <citation type="journal article" date="2022" name="bioRxiv">
        <title>The genome of the oomycete Peronosclerospora sorghi, a cosmopolitan pathogen of maize and sorghum, is inflated with dispersed pseudogenes.</title>
        <authorList>
            <person name="Fletcher K."/>
            <person name="Martin F."/>
            <person name="Isakeit T."/>
            <person name="Cavanaugh K."/>
            <person name="Magill C."/>
            <person name="Michelmore R."/>
        </authorList>
    </citation>
    <scope>NUCLEOTIDE SEQUENCE [LARGE SCALE GENOMIC DNA]</scope>
    <source>
        <strain evidence="1">P6</strain>
    </source>
</reference>
<dbReference type="Proteomes" id="UP001163321">
    <property type="component" value="Chromosome 11"/>
</dbReference>
<organism evidence="1 2">
    <name type="scientific">Peronosclerospora sorghi</name>
    <dbReference type="NCBI Taxonomy" id="230839"/>
    <lineage>
        <taxon>Eukaryota</taxon>
        <taxon>Sar</taxon>
        <taxon>Stramenopiles</taxon>
        <taxon>Oomycota</taxon>
        <taxon>Peronosporomycetes</taxon>
        <taxon>Peronosporales</taxon>
        <taxon>Peronosporaceae</taxon>
        <taxon>Peronosclerospora</taxon>
    </lineage>
</organism>
<keyword evidence="2" id="KW-1185">Reference proteome</keyword>
<protein>
    <submittedName>
        <fullName evidence="1">Uncharacterized protein</fullName>
    </submittedName>
</protein>
<sequence length="80" mass="9326">MYEFIAAPRMTSWSQSSLIKWITQKYYARASRMGSGDPVCKSELLFEEKKKRELVNQKTIDSDPTKNVKTTKMKLTMLCK</sequence>
<accession>A0ACC0WKX8</accession>
<comment type="caution">
    <text evidence="1">The sequence shown here is derived from an EMBL/GenBank/DDBJ whole genome shotgun (WGS) entry which is preliminary data.</text>
</comment>
<name>A0ACC0WKX8_9STRA</name>
<evidence type="ECO:0000313" key="2">
    <source>
        <dbReference type="Proteomes" id="UP001163321"/>
    </source>
</evidence>
<evidence type="ECO:0000313" key="1">
    <source>
        <dbReference type="EMBL" id="KAI9919523.1"/>
    </source>
</evidence>